<reference evidence="2 3" key="2">
    <citation type="submission" date="2018-12" db="EMBL/GenBank/DDBJ databases">
        <title>The genome sequences of strain 502.</title>
        <authorList>
            <person name="Gao J."/>
            <person name="Sun J."/>
        </authorList>
    </citation>
    <scope>NUCLEOTIDE SEQUENCE [LARGE SCALE GENOMIC DNA]</scope>
    <source>
        <strain evidence="2 3">502</strain>
    </source>
</reference>
<name>A0A3P3EKK1_9BURK</name>
<dbReference type="RefSeq" id="WP_124960221.1">
    <property type="nucleotide sequence ID" value="NZ_RQXU01000012.1"/>
</dbReference>
<evidence type="ECO:0000313" key="3">
    <source>
        <dbReference type="Proteomes" id="UP000271137"/>
    </source>
</evidence>
<proteinExistence type="predicted"/>
<evidence type="ECO:0000313" key="1">
    <source>
        <dbReference type="EMBL" id="RRH86606.1"/>
    </source>
</evidence>
<gene>
    <name evidence="1" type="ORF">EH244_20645</name>
    <name evidence="2" type="ORF">EJO66_23495</name>
</gene>
<evidence type="ECO:0000313" key="4">
    <source>
        <dbReference type="Proteomes" id="UP000271590"/>
    </source>
</evidence>
<dbReference type="EMBL" id="RQXU01000012">
    <property type="protein sequence ID" value="RRH86606.1"/>
    <property type="molecule type" value="Genomic_DNA"/>
</dbReference>
<keyword evidence="3" id="KW-1185">Reference proteome</keyword>
<reference evidence="1 4" key="1">
    <citation type="submission" date="2018-11" db="EMBL/GenBank/DDBJ databases">
        <title>The genome of Variovorax sp T529.</title>
        <authorList>
            <person name="Gao J."/>
        </authorList>
    </citation>
    <scope>NUCLEOTIDE SEQUENCE [LARGE SCALE GENOMIC DNA]</scope>
    <source>
        <strain evidence="1 4">T529</strain>
    </source>
</reference>
<evidence type="ECO:0000313" key="2">
    <source>
        <dbReference type="EMBL" id="RSZ31731.1"/>
    </source>
</evidence>
<dbReference type="AlphaFoldDB" id="A0A3P3EKK1"/>
<organism evidence="1 4">
    <name type="scientific">Variovorax beijingensis</name>
    <dbReference type="NCBI Taxonomy" id="2496117"/>
    <lineage>
        <taxon>Bacteria</taxon>
        <taxon>Pseudomonadati</taxon>
        <taxon>Pseudomonadota</taxon>
        <taxon>Betaproteobacteria</taxon>
        <taxon>Burkholderiales</taxon>
        <taxon>Comamonadaceae</taxon>
        <taxon>Variovorax</taxon>
    </lineage>
</organism>
<accession>A0A3P3EKK1</accession>
<sequence>MPTLREPFHAGAAESLADAFKALLDETLVLIEALLSPNRIIGEVEQMRALQVAADDIEPTDPARAELLRSRASRIGLR</sequence>
<dbReference type="Proteomes" id="UP000271590">
    <property type="component" value="Unassembled WGS sequence"/>
</dbReference>
<comment type="caution">
    <text evidence="1">The sequence shown here is derived from an EMBL/GenBank/DDBJ whole genome shotgun (WGS) entry which is preliminary data.</text>
</comment>
<protein>
    <submittedName>
        <fullName evidence="1">Uncharacterized protein</fullName>
    </submittedName>
</protein>
<dbReference type="Proteomes" id="UP000271137">
    <property type="component" value="Unassembled WGS sequence"/>
</dbReference>
<dbReference type="EMBL" id="RXFQ01000015">
    <property type="protein sequence ID" value="RSZ31731.1"/>
    <property type="molecule type" value="Genomic_DNA"/>
</dbReference>